<dbReference type="GO" id="GO:0009055">
    <property type="term" value="F:electron transfer activity"/>
    <property type="evidence" value="ECO:0007669"/>
    <property type="project" value="InterPro"/>
</dbReference>
<keyword evidence="3 4" id="KW-0408">Iron</keyword>
<proteinExistence type="predicted"/>
<keyword evidence="2 4" id="KW-0479">Metal-binding</keyword>
<dbReference type="Gene3D" id="1.10.760.10">
    <property type="entry name" value="Cytochrome c-like domain"/>
    <property type="match status" value="1"/>
</dbReference>
<dbReference type="PROSITE" id="PS51007">
    <property type="entry name" value="CYTC"/>
    <property type="match status" value="1"/>
</dbReference>
<dbReference type="SUPFAM" id="SSF46626">
    <property type="entry name" value="Cytochrome c"/>
    <property type="match status" value="1"/>
</dbReference>
<evidence type="ECO:0000256" key="2">
    <source>
        <dbReference type="ARBA" id="ARBA00022723"/>
    </source>
</evidence>
<evidence type="ECO:0000256" key="4">
    <source>
        <dbReference type="PROSITE-ProRule" id="PRU00433"/>
    </source>
</evidence>
<dbReference type="InterPro" id="IPR009056">
    <property type="entry name" value="Cyt_c-like_dom"/>
</dbReference>
<dbReference type="EMBL" id="FOYQ01000001">
    <property type="protein sequence ID" value="SFR34893.1"/>
    <property type="molecule type" value="Genomic_DNA"/>
</dbReference>
<dbReference type="Pfam" id="PF00034">
    <property type="entry name" value="Cytochrom_C"/>
    <property type="match status" value="1"/>
</dbReference>
<name>A0A1I6FY82_9FLAO</name>
<keyword evidence="7" id="KW-1185">Reference proteome</keyword>
<evidence type="ECO:0000256" key="1">
    <source>
        <dbReference type="ARBA" id="ARBA00022617"/>
    </source>
</evidence>
<dbReference type="GO" id="GO:0046872">
    <property type="term" value="F:metal ion binding"/>
    <property type="evidence" value="ECO:0007669"/>
    <property type="project" value="UniProtKB-KW"/>
</dbReference>
<sequence>MIRNQLLFCLILGCLTCISCGDKKEKDTQDFKIERKATESAKIDTAKEEQKPSERIDLNTLGVGPIKSVSLDPEIDSDLAAAGEKLYGQLCIACHKVGKRFIGPAPNGILKRRSPEWVMNMILAPEIMVKEDPLAKELLQEFNGSPMSNQGLTEDQARAILEYFRTLE</sequence>
<dbReference type="STRING" id="400055.SAMN04490243_0904"/>
<evidence type="ECO:0000259" key="5">
    <source>
        <dbReference type="PROSITE" id="PS51007"/>
    </source>
</evidence>
<dbReference type="AlphaFoldDB" id="A0A1I6FY82"/>
<keyword evidence="1 4" id="KW-0349">Heme</keyword>
<dbReference type="Proteomes" id="UP000199534">
    <property type="component" value="Unassembled WGS sequence"/>
</dbReference>
<dbReference type="GO" id="GO:0020037">
    <property type="term" value="F:heme binding"/>
    <property type="evidence" value="ECO:0007669"/>
    <property type="project" value="InterPro"/>
</dbReference>
<protein>
    <submittedName>
        <fullName evidence="6">Cytochrome c, mono-and diheme variants</fullName>
    </submittedName>
</protein>
<feature type="domain" description="Cytochrome c" evidence="5">
    <location>
        <begin position="78"/>
        <end position="168"/>
    </location>
</feature>
<dbReference type="OrthoDB" id="955119at2"/>
<organism evidence="6 7">
    <name type="scientific">Robiginitalea myxolifaciens</name>
    <dbReference type="NCBI Taxonomy" id="400055"/>
    <lineage>
        <taxon>Bacteria</taxon>
        <taxon>Pseudomonadati</taxon>
        <taxon>Bacteroidota</taxon>
        <taxon>Flavobacteriia</taxon>
        <taxon>Flavobacteriales</taxon>
        <taxon>Flavobacteriaceae</taxon>
        <taxon>Robiginitalea</taxon>
    </lineage>
</organism>
<accession>A0A1I6FY82</accession>
<reference evidence="6 7" key="1">
    <citation type="submission" date="2016-10" db="EMBL/GenBank/DDBJ databases">
        <authorList>
            <person name="de Groot N.N."/>
        </authorList>
    </citation>
    <scope>NUCLEOTIDE SEQUENCE [LARGE SCALE GENOMIC DNA]</scope>
    <source>
        <strain evidence="6 7">DSM 21019</strain>
    </source>
</reference>
<evidence type="ECO:0000256" key="3">
    <source>
        <dbReference type="ARBA" id="ARBA00023004"/>
    </source>
</evidence>
<dbReference type="RefSeq" id="WP_092981001.1">
    <property type="nucleotide sequence ID" value="NZ_FOYQ01000001.1"/>
</dbReference>
<gene>
    <name evidence="6" type="ORF">SAMN04490243_0904</name>
</gene>
<evidence type="ECO:0000313" key="7">
    <source>
        <dbReference type="Proteomes" id="UP000199534"/>
    </source>
</evidence>
<dbReference type="InterPro" id="IPR036909">
    <property type="entry name" value="Cyt_c-like_dom_sf"/>
</dbReference>
<evidence type="ECO:0000313" key="6">
    <source>
        <dbReference type="EMBL" id="SFR34893.1"/>
    </source>
</evidence>